<organism evidence="1 2">
    <name type="scientific">Enterococcus hermanniensis</name>
    <dbReference type="NCBI Taxonomy" id="249189"/>
    <lineage>
        <taxon>Bacteria</taxon>
        <taxon>Bacillati</taxon>
        <taxon>Bacillota</taxon>
        <taxon>Bacilli</taxon>
        <taxon>Lactobacillales</taxon>
        <taxon>Enterococcaceae</taxon>
        <taxon>Enterococcus</taxon>
    </lineage>
</organism>
<accession>A0A1L8T9C8</accession>
<name>A0A1L8T9C8_9ENTE</name>
<keyword evidence="2" id="KW-1185">Reference proteome</keyword>
<proteinExistence type="predicted"/>
<comment type="caution">
    <text evidence="1">The sequence shown here is derived from an EMBL/GenBank/DDBJ whole genome shotgun (WGS) entry which is preliminary data.</text>
</comment>
<dbReference type="EMBL" id="JXKQ01000031">
    <property type="protein sequence ID" value="OJG40905.1"/>
    <property type="molecule type" value="Genomic_DNA"/>
</dbReference>
<evidence type="ECO:0000313" key="1">
    <source>
        <dbReference type="EMBL" id="OJG40905.1"/>
    </source>
</evidence>
<dbReference type="STRING" id="249189.RV04_GL001531"/>
<protein>
    <submittedName>
        <fullName evidence="1">Uncharacterized protein</fullName>
    </submittedName>
</protein>
<evidence type="ECO:0000313" key="2">
    <source>
        <dbReference type="Proteomes" id="UP000182077"/>
    </source>
</evidence>
<dbReference type="AlphaFoldDB" id="A0A1L8T9C8"/>
<reference evidence="1 2" key="1">
    <citation type="submission" date="2014-12" db="EMBL/GenBank/DDBJ databases">
        <title>Draft genome sequences of 29 type strains of Enterococci.</title>
        <authorList>
            <person name="Zhong Z."/>
            <person name="Sun Z."/>
            <person name="Liu W."/>
            <person name="Zhang W."/>
            <person name="Zhang H."/>
        </authorList>
    </citation>
    <scope>NUCLEOTIDE SEQUENCE [LARGE SCALE GENOMIC DNA]</scope>
    <source>
        <strain evidence="1 2">DSM 17122</strain>
    </source>
</reference>
<gene>
    <name evidence="1" type="ORF">RV04_GL001531</name>
</gene>
<dbReference type="RefSeq" id="WP_071858841.1">
    <property type="nucleotide sequence ID" value="NZ_JBHSHK010000003.1"/>
</dbReference>
<sequence>MIVYALGAYLNEVPVYFSGIKGTTPQFTSEADEAEFGNEKDVIQLKELFEEKGPQFGPYEIIEVNLIDDEEDGE</sequence>
<dbReference type="Proteomes" id="UP000182077">
    <property type="component" value="Unassembled WGS sequence"/>
</dbReference>